<sequence>MKRLFLVCVVGSMLVIGCGTSEPASVMEGATESDVEAYTRMVAESQAATGETDKLQAKSGQKAGKPKQQ</sequence>
<dbReference type="Proteomes" id="UP000322699">
    <property type="component" value="Unassembled WGS sequence"/>
</dbReference>
<comment type="caution">
    <text evidence="2">The sequence shown here is derived from an EMBL/GenBank/DDBJ whole genome shotgun (WGS) entry which is preliminary data.</text>
</comment>
<gene>
    <name evidence="2" type="ORF">LF1_36820</name>
</gene>
<organism evidence="2 3">
    <name type="scientific">Rubripirellula obstinata</name>
    <dbReference type="NCBI Taxonomy" id="406547"/>
    <lineage>
        <taxon>Bacteria</taxon>
        <taxon>Pseudomonadati</taxon>
        <taxon>Planctomycetota</taxon>
        <taxon>Planctomycetia</taxon>
        <taxon>Pirellulales</taxon>
        <taxon>Pirellulaceae</taxon>
        <taxon>Rubripirellula</taxon>
    </lineage>
</organism>
<dbReference type="OrthoDB" id="291001at2"/>
<keyword evidence="3" id="KW-1185">Reference proteome</keyword>
<name>A0A5B1CJ64_9BACT</name>
<protein>
    <submittedName>
        <fullName evidence="2">Uncharacterized protein</fullName>
    </submittedName>
</protein>
<evidence type="ECO:0000313" key="3">
    <source>
        <dbReference type="Proteomes" id="UP000322699"/>
    </source>
</evidence>
<dbReference type="AlphaFoldDB" id="A0A5B1CJ64"/>
<dbReference type="PROSITE" id="PS51257">
    <property type="entry name" value="PROKAR_LIPOPROTEIN"/>
    <property type="match status" value="1"/>
</dbReference>
<feature type="region of interest" description="Disordered" evidence="1">
    <location>
        <begin position="46"/>
        <end position="69"/>
    </location>
</feature>
<evidence type="ECO:0000313" key="2">
    <source>
        <dbReference type="EMBL" id="KAA1261138.1"/>
    </source>
</evidence>
<accession>A0A5B1CJ64</accession>
<dbReference type="RefSeq" id="WP_149752887.1">
    <property type="nucleotide sequence ID" value="NZ_LWSK01000003.1"/>
</dbReference>
<dbReference type="EMBL" id="VRLW01000001">
    <property type="protein sequence ID" value="KAA1261138.1"/>
    <property type="molecule type" value="Genomic_DNA"/>
</dbReference>
<reference evidence="2 3" key="1">
    <citation type="submission" date="2019-08" db="EMBL/GenBank/DDBJ databases">
        <title>Deep-cultivation of Planctomycetes and their phenomic and genomic characterization uncovers novel biology.</title>
        <authorList>
            <person name="Wiegand S."/>
            <person name="Jogler M."/>
            <person name="Boedeker C."/>
            <person name="Pinto D."/>
            <person name="Vollmers J."/>
            <person name="Rivas-Marin E."/>
            <person name="Kohn T."/>
            <person name="Peeters S.H."/>
            <person name="Heuer A."/>
            <person name="Rast P."/>
            <person name="Oberbeckmann S."/>
            <person name="Bunk B."/>
            <person name="Jeske O."/>
            <person name="Meyerdierks A."/>
            <person name="Storesund J.E."/>
            <person name="Kallscheuer N."/>
            <person name="Luecker S."/>
            <person name="Lage O.M."/>
            <person name="Pohl T."/>
            <person name="Merkel B.J."/>
            <person name="Hornburger P."/>
            <person name="Mueller R.-W."/>
            <person name="Bruemmer F."/>
            <person name="Labrenz M."/>
            <person name="Spormann A.M."/>
            <person name="Op Den Camp H."/>
            <person name="Overmann J."/>
            <person name="Amann R."/>
            <person name="Jetten M.S.M."/>
            <person name="Mascher T."/>
            <person name="Medema M.H."/>
            <person name="Devos D.P."/>
            <person name="Kaster A.-K."/>
            <person name="Ovreas L."/>
            <person name="Rohde M."/>
            <person name="Galperin M.Y."/>
            <person name="Jogler C."/>
        </authorList>
    </citation>
    <scope>NUCLEOTIDE SEQUENCE [LARGE SCALE GENOMIC DNA]</scope>
    <source>
        <strain evidence="2 3">LF1</strain>
    </source>
</reference>
<proteinExistence type="predicted"/>
<evidence type="ECO:0000256" key="1">
    <source>
        <dbReference type="SAM" id="MobiDB-lite"/>
    </source>
</evidence>